<proteinExistence type="predicted"/>
<reference evidence="1" key="1">
    <citation type="submission" date="2006-06" db="EMBL/GenBank/DDBJ databases">
        <title>Complete sequence of Trichodesmium erythraeum IMS101.</title>
        <authorList>
            <consortium name="US DOE Joint Genome Institute"/>
            <person name="Copeland A."/>
            <person name="Lucas S."/>
            <person name="Lapidus A."/>
            <person name="Barry K."/>
            <person name="Detter J.C."/>
            <person name="Glavina del Rio T."/>
            <person name="Hammon N."/>
            <person name="Israni S."/>
            <person name="Dalin E."/>
            <person name="Tice H."/>
            <person name="Pitluck S."/>
            <person name="Kiss H."/>
            <person name="Munk A.C."/>
            <person name="Brettin T."/>
            <person name="Bruce D."/>
            <person name="Han C."/>
            <person name="Tapia R."/>
            <person name="Gilna P."/>
            <person name="Schmutz J."/>
            <person name="Larimer F."/>
            <person name="Land M."/>
            <person name="Hauser L."/>
            <person name="Kyrpides N."/>
            <person name="Kim E."/>
            <person name="Richardson P."/>
        </authorList>
    </citation>
    <scope>NUCLEOTIDE SEQUENCE [LARGE SCALE GENOMIC DNA]</scope>
    <source>
        <strain evidence="1">IMS101</strain>
    </source>
</reference>
<dbReference type="KEGG" id="ter:Tery_0942"/>
<organism evidence="1">
    <name type="scientific">Trichodesmium erythraeum (strain IMS101)</name>
    <dbReference type="NCBI Taxonomy" id="203124"/>
    <lineage>
        <taxon>Bacteria</taxon>
        <taxon>Bacillati</taxon>
        <taxon>Cyanobacteriota</taxon>
        <taxon>Cyanophyceae</taxon>
        <taxon>Oscillatoriophycideae</taxon>
        <taxon>Oscillatoriales</taxon>
        <taxon>Microcoleaceae</taxon>
        <taxon>Trichodesmium</taxon>
    </lineage>
</organism>
<dbReference type="HOGENOM" id="CLU_1314923_0_0_3"/>
<dbReference type="EMBL" id="CP000393">
    <property type="protein sequence ID" value="ABG50335.1"/>
    <property type="molecule type" value="Genomic_DNA"/>
</dbReference>
<name>Q117I9_TRIEI</name>
<dbReference type="AlphaFoldDB" id="Q117I9"/>
<dbReference type="STRING" id="203124.Tery_0942"/>
<sequence>MQSYFGYEEVIVQDILLKTDNVLFSKEKCYSLPLAQVSNTLLTKGYEGEFGLGIKALIMSLYYDGNMSEGKLLEFLSDIGISMLAGYLLLIRHESSFVVELKQVYRELFLVVEYLELPWYNNPAELAARTMVLRRSISYATQTFICTKAWDIFMSLVDTTRKLDISFFEHISDHISQAGIILPLATMICDQASLHFWGWSWSMESLPTN</sequence>
<accession>Q117I9</accession>
<evidence type="ECO:0000313" key="1">
    <source>
        <dbReference type="EMBL" id="ABG50335.1"/>
    </source>
</evidence>
<protein>
    <submittedName>
        <fullName evidence="1">Uncharacterized protein</fullName>
    </submittedName>
</protein>
<dbReference type="RefSeq" id="WP_011610723.1">
    <property type="nucleotide sequence ID" value="NC_008312.1"/>
</dbReference>
<dbReference type="eggNOG" id="COG4467">
    <property type="taxonomic scope" value="Bacteria"/>
</dbReference>
<gene>
    <name evidence="1" type="ordered locus">Tery_0942</name>
</gene>